<comment type="subcellular location">
    <subcellularLocation>
        <location evidence="2">Cytoplasm</location>
    </subcellularLocation>
</comment>
<dbReference type="SFLD" id="SFLDF00562">
    <property type="entry name" value="HemN-like__clustered_with_heat"/>
    <property type="match status" value="1"/>
</dbReference>
<dbReference type="SFLD" id="SFLDG01065">
    <property type="entry name" value="anaerobic_coproporphyrinogen-I"/>
    <property type="match status" value="1"/>
</dbReference>
<organism evidence="4 5">
    <name type="scientific">Mucilaginibacter aquatilis</name>
    <dbReference type="NCBI Taxonomy" id="1517760"/>
    <lineage>
        <taxon>Bacteria</taxon>
        <taxon>Pseudomonadati</taxon>
        <taxon>Bacteroidota</taxon>
        <taxon>Sphingobacteriia</taxon>
        <taxon>Sphingobacteriales</taxon>
        <taxon>Sphingobacteriaceae</taxon>
        <taxon>Mucilaginibacter</taxon>
    </lineage>
</organism>
<evidence type="ECO:0000313" key="5">
    <source>
        <dbReference type="Proteomes" id="UP000434850"/>
    </source>
</evidence>
<sequence>MAGIYIHIPFCKQACHYCDFHFSTSLKYRNEIVQSLAKEIGLQKDYLAQAPIETIYFGGGTPSVLDAGEISFLLDTIGRHHSVSGNAEITIEANPDDLNREKVQALRQTAINRFSIGIQSFFDEDLIWMNRAHRANEADAAVKRVQDAGFENITTDLIYGYPLLSNAKWEHNISRMFELEVPHLSAYSMTVEPRTALAAQIKKKQTPPVSDSQSAEQFTHLMERTTTQGFEHYEISNFGKPGMHSRHNANYWKGVPYVGIGPSAHSYNGDTRQWNVANNARYLAALEKNELPAELEELTAENRLNEYIMTSVRTMWGLDLDKLENIQNGTAHILLKEAQQFLNNGWLVQTNHILTLTQQGKLYADHIAAELFF</sequence>
<dbReference type="GO" id="GO:0005737">
    <property type="term" value="C:cytoplasm"/>
    <property type="evidence" value="ECO:0007669"/>
    <property type="project" value="UniProtKB-SubCell"/>
</dbReference>
<dbReference type="GO" id="GO:0051539">
    <property type="term" value="F:4 iron, 4 sulfur cluster binding"/>
    <property type="evidence" value="ECO:0007669"/>
    <property type="project" value="UniProtKB-UniRule"/>
</dbReference>
<dbReference type="InterPro" id="IPR004559">
    <property type="entry name" value="HemW-like"/>
</dbReference>
<gene>
    <name evidence="4" type="primary">hemW</name>
    <name evidence="4" type="ORF">GO816_04435</name>
</gene>
<dbReference type="SFLD" id="SFLDF00288">
    <property type="entry name" value="HemN-like__clustered_with_nucl"/>
    <property type="match status" value="1"/>
</dbReference>
<dbReference type="InterPro" id="IPR034505">
    <property type="entry name" value="Coproporphyrinogen-III_oxidase"/>
</dbReference>
<dbReference type="SMART" id="SM00729">
    <property type="entry name" value="Elp3"/>
    <property type="match status" value="1"/>
</dbReference>
<comment type="function">
    <text evidence="2">Probably acts as a heme chaperone, transferring heme to an unknown acceptor. Binds one molecule of heme per monomer, possibly covalently. Binds 1 [4Fe-4S] cluster. The cluster is coordinated with 3 cysteines and an exchangeable S-adenosyl-L-methionine.</text>
</comment>
<dbReference type="GO" id="GO:0046872">
    <property type="term" value="F:metal ion binding"/>
    <property type="evidence" value="ECO:0007669"/>
    <property type="project" value="UniProtKB-UniRule"/>
</dbReference>
<dbReference type="Proteomes" id="UP000434850">
    <property type="component" value="Unassembled WGS sequence"/>
</dbReference>
<dbReference type="CDD" id="cd01335">
    <property type="entry name" value="Radical_SAM"/>
    <property type="match status" value="1"/>
</dbReference>
<reference evidence="4 5" key="1">
    <citation type="submission" date="2019-12" db="EMBL/GenBank/DDBJ databases">
        <title>Mucilaginibacter sp. HME9299 genome sequencing and assembly.</title>
        <authorList>
            <person name="Kang H."/>
            <person name="Kim H."/>
            <person name="Joh K."/>
        </authorList>
    </citation>
    <scope>NUCLEOTIDE SEQUENCE [LARGE SCALE GENOMIC DNA]</scope>
    <source>
        <strain evidence="4 5">HME9299</strain>
    </source>
</reference>
<dbReference type="SFLD" id="SFLDS00029">
    <property type="entry name" value="Radical_SAM"/>
    <property type="match status" value="1"/>
</dbReference>
<protein>
    <recommendedName>
        <fullName evidence="2">Heme chaperone HemW</fullName>
    </recommendedName>
</protein>
<dbReference type="Pfam" id="PF04055">
    <property type="entry name" value="Radical_SAM"/>
    <property type="match status" value="1"/>
</dbReference>
<dbReference type="SUPFAM" id="SSF102114">
    <property type="entry name" value="Radical SAM enzymes"/>
    <property type="match status" value="1"/>
</dbReference>
<feature type="domain" description="Radical SAM core" evidence="3">
    <location>
        <begin position="1"/>
        <end position="231"/>
    </location>
</feature>
<keyword evidence="2" id="KW-0411">Iron-sulfur</keyword>
<comment type="similarity">
    <text evidence="1">Belongs to the anaerobic coproporphyrinogen-III oxidase family. HemW subfamily.</text>
</comment>
<dbReference type="AlphaFoldDB" id="A0A6I4I668"/>
<dbReference type="Pfam" id="PF06969">
    <property type="entry name" value="HemN_C"/>
    <property type="match status" value="1"/>
</dbReference>
<dbReference type="InterPro" id="IPR058240">
    <property type="entry name" value="rSAM_sf"/>
</dbReference>
<dbReference type="InterPro" id="IPR010723">
    <property type="entry name" value="HemN_C"/>
</dbReference>
<dbReference type="InterPro" id="IPR006638">
    <property type="entry name" value="Elp3/MiaA/NifB-like_rSAM"/>
</dbReference>
<evidence type="ECO:0000256" key="2">
    <source>
        <dbReference type="RuleBase" id="RU364116"/>
    </source>
</evidence>
<dbReference type="PANTHER" id="PTHR13932">
    <property type="entry name" value="COPROPORPHYRINIGEN III OXIDASE"/>
    <property type="match status" value="1"/>
</dbReference>
<keyword evidence="2" id="KW-0004">4Fe-4S</keyword>
<dbReference type="InterPro" id="IPR023404">
    <property type="entry name" value="rSAM_horseshoe"/>
</dbReference>
<dbReference type="PANTHER" id="PTHR13932:SF5">
    <property type="entry name" value="RADICAL S-ADENOSYL METHIONINE DOMAIN-CONTAINING PROTEIN 1, MITOCHONDRIAL"/>
    <property type="match status" value="1"/>
</dbReference>
<keyword evidence="2" id="KW-0349">Heme</keyword>
<dbReference type="OrthoDB" id="9808022at2"/>
<dbReference type="GO" id="GO:0006779">
    <property type="term" value="P:porphyrin-containing compound biosynthetic process"/>
    <property type="evidence" value="ECO:0007669"/>
    <property type="project" value="InterPro"/>
</dbReference>
<keyword evidence="5" id="KW-1185">Reference proteome</keyword>
<accession>A0A6I4I668</accession>
<keyword evidence="2" id="KW-0963">Cytoplasm</keyword>
<comment type="caution">
    <text evidence="4">The sequence shown here is derived from an EMBL/GenBank/DDBJ whole genome shotgun (WGS) entry which is preliminary data.</text>
</comment>
<evidence type="ECO:0000256" key="1">
    <source>
        <dbReference type="ARBA" id="ARBA00006100"/>
    </source>
</evidence>
<dbReference type="RefSeq" id="WP_157540127.1">
    <property type="nucleotide sequence ID" value="NZ_WQLA01000001.1"/>
</dbReference>
<dbReference type="EMBL" id="WQLA01000001">
    <property type="protein sequence ID" value="MVN90367.1"/>
    <property type="molecule type" value="Genomic_DNA"/>
</dbReference>
<name>A0A6I4I668_9SPHI</name>
<keyword evidence="2" id="KW-0479">Metal-binding</keyword>
<keyword evidence="2" id="KW-0408">Iron</keyword>
<proteinExistence type="inferred from homology"/>
<evidence type="ECO:0000313" key="4">
    <source>
        <dbReference type="EMBL" id="MVN90367.1"/>
    </source>
</evidence>
<dbReference type="GO" id="GO:0004109">
    <property type="term" value="F:coproporphyrinogen oxidase activity"/>
    <property type="evidence" value="ECO:0007669"/>
    <property type="project" value="InterPro"/>
</dbReference>
<dbReference type="InterPro" id="IPR007197">
    <property type="entry name" value="rSAM"/>
</dbReference>
<dbReference type="PROSITE" id="PS51918">
    <property type="entry name" value="RADICAL_SAM"/>
    <property type="match status" value="1"/>
</dbReference>
<dbReference type="Gene3D" id="3.80.30.20">
    <property type="entry name" value="tm_1862 like domain"/>
    <property type="match status" value="1"/>
</dbReference>
<evidence type="ECO:0000259" key="3">
    <source>
        <dbReference type="PROSITE" id="PS51918"/>
    </source>
</evidence>
<dbReference type="NCBIfam" id="TIGR00539">
    <property type="entry name" value="hemN_rel"/>
    <property type="match status" value="1"/>
</dbReference>
<keyword evidence="2" id="KW-0949">S-adenosyl-L-methionine</keyword>
<keyword evidence="2" id="KW-0143">Chaperone</keyword>